<gene>
    <name evidence="2" type="ORF">KVH43_12115</name>
</gene>
<protein>
    <submittedName>
        <fullName evidence="2">Glycosyltransferase family 2 protein</fullName>
    </submittedName>
</protein>
<dbReference type="EMBL" id="CP078093">
    <property type="protein sequence ID" value="QXM06080.1"/>
    <property type="molecule type" value="Genomic_DNA"/>
</dbReference>
<dbReference type="PANTHER" id="PTHR48090">
    <property type="entry name" value="UNDECAPRENYL-PHOSPHATE 4-DEOXY-4-FORMAMIDO-L-ARABINOSE TRANSFERASE-RELATED"/>
    <property type="match status" value="1"/>
</dbReference>
<dbReference type="PANTHER" id="PTHR48090:SF7">
    <property type="entry name" value="RFBJ PROTEIN"/>
    <property type="match status" value="1"/>
</dbReference>
<dbReference type="InterPro" id="IPR001173">
    <property type="entry name" value="Glyco_trans_2-like"/>
</dbReference>
<keyword evidence="3" id="KW-1185">Reference proteome</keyword>
<dbReference type="InterPro" id="IPR050256">
    <property type="entry name" value="Glycosyltransferase_2"/>
</dbReference>
<dbReference type="RefSeq" id="WP_218282777.1">
    <property type="nucleotide sequence ID" value="NZ_CP078093.1"/>
</dbReference>
<name>A0ABX8RDU5_9CLOT</name>
<evidence type="ECO:0000313" key="2">
    <source>
        <dbReference type="EMBL" id="QXM06080.1"/>
    </source>
</evidence>
<dbReference type="Pfam" id="PF00535">
    <property type="entry name" value="Glycos_transf_2"/>
    <property type="match status" value="1"/>
</dbReference>
<reference evidence="2" key="1">
    <citation type="submission" date="2021-07" db="EMBL/GenBank/DDBJ databases">
        <title>Complete genome sequence of Crassaminicella sp. 143-21, isolated from a deep-sea hydrothermal vent.</title>
        <authorList>
            <person name="Li X."/>
        </authorList>
    </citation>
    <scope>NUCLEOTIDE SEQUENCE</scope>
    <source>
        <strain evidence="2">143-21</strain>
    </source>
</reference>
<evidence type="ECO:0000259" key="1">
    <source>
        <dbReference type="Pfam" id="PF00535"/>
    </source>
</evidence>
<dbReference type="CDD" id="cd04179">
    <property type="entry name" value="DPM_DPG-synthase_like"/>
    <property type="match status" value="1"/>
</dbReference>
<organism evidence="2 3">
    <name type="scientific">Crassaminicella indica</name>
    <dbReference type="NCBI Taxonomy" id="2855394"/>
    <lineage>
        <taxon>Bacteria</taxon>
        <taxon>Bacillati</taxon>
        <taxon>Bacillota</taxon>
        <taxon>Clostridia</taxon>
        <taxon>Eubacteriales</taxon>
        <taxon>Clostridiaceae</taxon>
        <taxon>Crassaminicella</taxon>
    </lineage>
</organism>
<proteinExistence type="predicted"/>
<feature type="domain" description="Glycosyltransferase 2-like" evidence="1">
    <location>
        <begin position="6"/>
        <end position="129"/>
    </location>
</feature>
<evidence type="ECO:0000313" key="3">
    <source>
        <dbReference type="Proteomes" id="UP000886818"/>
    </source>
</evidence>
<accession>A0ABX8RDU5</accession>
<sequence>MSKCITVLVPAYNEGDRIKDTIDAIKASNYVDRIVIIDDGSKDNTYTIAKSTNVEVYRLEENHGKGFALNFGIEKVYKESSIIVFLDGDLKETASEVDKLVVPILEGQADVTIAKFPAAKKKGGFGLVKNLARYGVKFYTGHTIYTSLSGQRAFKTEVLRRFEKMPTDYGVEVGMTIDILNMGYRIKEVDVNMTHRETGRDFKSFVHRGKQFYQILLTLLRKHKEVMR</sequence>
<dbReference type="Proteomes" id="UP000886818">
    <property type="component" value="Chromosome"/>
</dbReference>